<dbReference type="GO" id="GO:0003925">
    <property type="term" value="F:G protein activity"/>
    <property type="evidence" value="ECO:0007669"/>
    <property type="project" value="UniProtKB-EC"/>
</dbReference>
<dbReference type="EC" id="3.6.5.2" evidence="2"/>
<comment type="catalytic activity">
    <reaction evidence="4">
        <text>GTP + H2O = GDP + phosphate + H(+)</text>
        <dbReference type="Rhea" id="RHEA:19669"/>
        <dbReference type="ChEBI" id="CHEBI:15377"/>
        <dbReference type="ChEBI" id="CHEBI:15378"/>
        <dbReference type="ChEBI" id="CHEBI:37565"/>
        <dbReference type="ChEBI" id="CHEBI:43474"/>
        <dbReference type="ChEBI" id="CHEBI:58189"/>
        <dbReference type="EC" id="3.6.5.2"/>
    </reaction>
</comment>
<reference evidence="5" key="1">
    <citation type="submission" date="2015-09" db="EMBL/GenBank/DDBJ databases">
        <title>Scylla olivacea transcriptome.</title>
        <authorList>
            <person name="Ikhwanuddin M."/>
        </authorList>
    </citation>
    <scope>NUCLEOTIDE SEQUENCE</scope>
</reference>
<dbReference type="InterPro" id="IPR027417">
    <property type="entry name" value="P-loop_NTPase"/>
</dbReference>
<dbReference type="EMBL" id="GDRN01066926">
    <property type="protein sequence ID" value="JAI64454.1"/>
    <property type="molecule type" value="Transcribed_RNA"/>
</dbReference>
<sequence length="246" mass="27131">MTSNAIRGIRRKKSSLSEVKIAVLGAPGVGKSALIVRFLTKRYIGEYDHQAEQRYRNEILVDGEPVLFEILDTCNKTMEALPSQETINWADGFLLVYSITDRQSFNWVKRVRLHICERKAGGRGSGLSSAATLTPTPLAPSGGMGGDVSPTLGPPMVLLANKADMVHLRQVSTEEGEILAKDLECFFCEVAASEHVLQVANAFHEVFKEVQNMRKRNKTSLLDRVLGSKATRIYVRGKSDSALPKD</sequence>
<dbReference type="PROSITE" id="PS51421">
    <property type="entry name" value="RAS"/>
    <property type="match status" value="1"/>
</dbReference>
<evidence type="ECO:0000256" key="2">
    <source>
        <dbReference type="ARBA" id="ARBA00011984"/>
    </source>
</evidence>
<dbReference type="AlphaFoldDB" id="A0A0P4WDG7"/>
<proteinExistence type="inferred from homology"/>
<dbReference type="Pfam" id="PF00071">
    <property type="entry name" value="Ras"/>
    <property type="match status" value="2"/>
</dbReference>
<dbReference type="Gene3D" id="3.40.50.300">
    <property type="entry name" value="P-loop containing nucleotide triphosphate hydrolases"/>
    <property type="match status" value="2"/>
</dbReference>
<dbReference type="InterPro" id="IPR001806">
    <property type="entry name" value="Small_GTPase"/>
</dbReference>
<dbReference type="SMART" id="SM00173">
    <property type="entry name" value="RAS"/>
    <property type="match status" value="1"/>
</dbReference>
<keyword evidence="3" id="KW-0378">Hydrolase</keyword>
<organism evidence="5">
    <name type="scientific">Scylla olivacea</name>
    <name type="common">Orange mud crab</name>
    <name type="synonym">Cancer olivacea</name>
    <dbReference type="NCBI Taxonomy" id="85551"/>
    <lineage>
        <taxon>Eukaryota</taxon>
        <taxon>Metazoa</taxon>
        <taxon>Ecdysozoa</taxon>
        <taxon>Arthropoda</taxon>
        <taxon>Crustacea</taxon>
        <taxon>Multicrustacea</taxon>
        <taxon>Malacostraca</taxon>
        <taxon>Eumalacostraca</taxon>
        <taxon>Eucarida</taxon>
        <taxon>Decapoda</taxon>
        <taxon>Pleocyemata</taxon>
        <taxon>Brachyura</taxon>
        <taxon>Eubrachyura</taxon>
        <taxon>Portunoidea</taxon>
        <taxon>Portunidae</taxon>
        <taxon>Portuninae</taxon>
        <taxon>Scylla</taxon>
    </lineage>
</organism>
<dbReference type="InterPro" id="IPR051065">
    <property type="entry name" value="Ras-related_GTPase"/>
</dbReference>
<dbReference type="PRINTS" id="PR00449">
    <property type="entry name" value="RASTRNSFRMNG"/>
</dbReference>
<accession>A0A0P4WDG7</accession>
<dbReference type="SUPFAM" id="SSF52540">
    <property type="entry name" value="P-loop containing nucleoside triphosphate hydrolases"/>
    <property type="match status" value="1"/>
</dbReference>
<comment type="similarity">
    <text evidence="1">Belongs to the small GTPase superfamily. Ras family.</text>
</comment>
<dbReference type="SMART" id="SM00175">
    <property type="entry name" value="RAB"/>
    <property type="match status" value="1"/>
</dbReference>
<dbReference type="PANTHER" id="PTHR45704">
    <property type="entry name" value="RAS-LIKE FAMILY MEMBER 11"/>
    <property type="match status" value="1"/>
</dbReference>
<name>A0A0P4WDG7_SCYOL</name>
<dbReference type="GO" id="GO:0005525">
    <property type="term" value="F:GTP binding"/>
    <property type="evidence" value="ECO:0007669"/>
    <property type="project" value="InterPro"/>
</dbReference>
<evidence type="ECO:0000256" key="1">
    <source>
        <dbReference type="ARBA" id="ARBA00008344"/>
    </source>
</evidence>
<dbReference type="PROSITE" id="PS51419">
    <property type="entry name" value="RAB"/>
    <property type="match status" value="1"/>
</dbReference>
<protein>
    <recommendedName>
        <fullName evidence="2">small monomeric GTPase</fullName>
        <ecNumber evidence="2">3.6.5.2</ecNumber>
    </recommendedName>
</protein>
<evidence type="ECO:0000256" key="3">
    <source>
        <dbReference type="ARBA" id="ARBA00022801"/>
    </source>
</evidence>
<evidence type="ECO:0000313" key="5">
    <source>
        <dbReference type="EMBL" id="JAI64454.1"/>
    </source>
</evidence>
<evidence type="ECO:0000256" key="4">
    <source>
        <dbReference type="ARBA" id="ARBA00048098"/>
    </source>
</evidence>